<accession>A0A517ZIT5</accession>
<reference evidence="9 10" key="1">
    <citation type="submission" date="2019-02" db="EMBL/GenBank/DDBJ databases">
        <title>Deep-cultivation of Planctomycetes and their phenomic and genomic characterization uncovers novel biology.</title>
        <authorList>
            <person name="Wiegand S."/>
            <person name="Jogler M."/>
            <person name="Boedeker C."/>
            <person name="Pinto D."/>
            <person name="Vollmers J."/>
            <person name="Rivas-Marin E."/>
            <person name="Kohn T."/>
            <person name="Peeters S.H."/>
            <person name="Heuer A."/>
            <person name="Rast P."/>
            <person name="Oberbeckmann S."/>
            <person name="Bunk B."/>
            <person name="Jeske O."/>
            <person name="Meyerdierks A."/>
            <person name="Storesund J.E."/>
            <person name="Kallscheuer N."/>
            <person name="Luecker S."/>
            <person name="Lage O.M."/>
            <person name="Pohl T."/>
            <person name="Merkel B.J."/>
            <person name="Hornburger P."/>
            <person name="Mueller R.-W."/>
            <person name="Bruemmer F."/>
            <person name="Labrenz M."/>
            <person name="Spormann A.M."/>
            <person name="Op den Camp H."/>
            <person name="Overmann J."/>
            <person name="Amann R."/>
            <person name="Jetten M.S.M."/>
            <person name="Mascher T."/>
            <person name="Medema M.H."/>
            <person name="Devos D.P."/>
            <person name="Kaster A.-K."/>
            <person name="Ovreas L."/>
            <person name="Rohde M."/>
            <person name="Galperin M.Y."/>
            <person name="Jogler C."/>
        </authorList>
    </citation>
    <scope>NUCLEOTIDE SEQUENCE [LARGE SCALE GENOMIC DNA]</scope>
    <source>
        <strain evidence="9 10">Mal52</strain>
    </source>
</reference>
<dbReference type="Proteomes" id="UP000319383">
    <property type="component" value="Chromosome"/>
</dbReference>
<dbReference type="KEGG" id="sdyn:Mal52_08610"/>
<sequence length="212" mass="23715">MSNATKTKSKAGENSAIRDPDVRLMLRVKGGDEAAFTELVANYQSRLVSVFYNMLGNRETAEDLAQECFLRIYQARNGYEPTAKFSTWLYRIANNLASNTRRSFSRRKEVSLSANNSGSMESTPREQMVPDKSALMPTRQVDSRESCDVVRSALATLGERQRLAVLLHKFEEMSYADIGEAMDLSPAAVKSLLSRARDNLRESLAAHVRPIS</sequence>
<evidence type="ECO:0000256" key="2">
    <source>
        <dbReference type="ARBA" id="ARBA00023015"/>
    </source>
</evidence>
<feature type="region of interest" description="Disordered" evidence="6">
    <location>
        <begin position="107"/>
        <end position="128"/>
    </location>
</feature>
<dbReference type="PANTHER" id="PTHR43133">
    <property type="entry name" value="RNA POLYMERASE ECF-TYPE SIGMA FACTO"/>
    <property type="match status" value="1"/>
</dbReference>
<evidence type="ECO:0000256" key="5">
    <source>
        <dbReference type="ARBA" id="ARBA00023163"/>
    </source>
</evidence>
<dbReference type="GO" id="GO:0006352">
    <property type="term" value="P:DNA-templated transcription initiation"/>
    <property type="evidence" value="ECO:0007669"/>
    <property type="project" value="InterPro"/>
</dbReference>
<dbReference type="GO" id="GO:0016987">
    <property type="term" value="F:sigma factor activity"/>
    <property type="evidence" value="ECO:0007669"/>
    <property type="project" value="UniProtKB-KW"/>
</dbReference>
<comment type="similarity">
    <text evidence="1">Belongs to the sigma-70 factor family. ECF subfamily.</text>
</comment>
<keyword evidence="5" id="KW-0804">Transcription</keyword>
<dbReference type="AlphaFoldDB" id="A0A517ZIT5"/>
<keyword evidence="3" id="KW-0731">Sigma factor</keyword>
<gene>
    <name evidence="9" type="primary">sigW_2</name>
    <name evidence="9" type="ORF">Mal52_08610</name>
</gene>
<feature type="domain" description="RNA polymerase sigma-70 region 2" evidence="7">
    <location>
        <begin position="39"/>
        <end position="103"/>
    </location>
</feature>
<dbReference type="Gene3D" id="1.10.10.10">
    <property type="entry name" value="Winged helix-like DNA-binding domain superfamily/Winged helix DNA-binding domain"/>
    <property type="match status" value="1"/>
</dbReference>
<dbReference type="InterPro" id="IPR013324">
    <property type="entry name" value="RNA_pol_sigma_r3/r4-like"/>
</dbReference>
<dbReference type="InterPro" id="IPR014284">
    <property type="entry name" value="RNA_pol_sigma-70_dom"/>
</dbReference>
<dbReference type="Pfam" id="PF04542">
    <property type="entry name" value="Sigma70_r2"/>
    <property type="match status" value="1"/>
</dbReference>
<dbReference type="PANTHER" id="PTHR43133:SF8">
    <property type="entry name" value="RNA POLYMERASE SIGMA FACTOR HI_1459-RELATED"/>
    <property type="match status" value="1"/>
</dbReference>
<name>A0A517ZIT5_9PLAN</name>
<evidence type="ECO:0000313" key="10">
    <source>
        <dbReference type="Proteomes" id="UP000319383"/>
    </source>
</evidence>
<evidence type="ECO:0000256" key="3">
    <source>
        <dbReference type="ARBA" id="ARBA00023082"/>
    </source>
</evidence>
<dbReference type="InterPro" id="IPR007627">
    <property type="entry name" value="RNA_pol_sigma70_r2"/>
</dbReference>
<dbReference type="RefSeq" id="WP_231962523.1">
    <property type="nucleotide sequence ID" value="NZ_CP036276.1"/>
</dbReference>
<dbReference type="SUPFAM" id="SSF88946">
    <property type="entry name" value="Sigma2 domain of RNA polymerase sigma factors"/>
    <property type="match status" value="1"/>
</dbReference>
<evidence type="ECO:0000259" key="8">
    <source>
        <dbReference type="Pfam" id="PF08281"/>
    </source>
</evidence>
<keyword evidence="4" id="KW-0238">DNA-binding</keyword>
<dbReference type="InterPro" id="IPR013249">
    <property type="entry name" value="RNA_pol_sigma70_r4_t2"/>
</dbReference>
<evidence type="ECO:0000256" key="6">
    <source>
        <dbReference type="SAM" id="MobiDB-lite"/>
    </source>
</evidence>
<organism evidence="9 10">
    <name type="scientific">Symmachiella dynata</name>
    <dbReference type="NCBI Taxonomy" id="2527995"/>
    <lineage>
        <taxon>Bacteria</taxon>
        <taxon>Pseudomonadati</taxon>
        <taxon>Planctomycetota</taxon>
        <taxon>Planctomycetia</taxon>
        <taxon>Planctomycetales</taxon>
        <taxon>Planctomycetaceae</taxon>
        <taxon>Symmachiella</taxon>
    </lineage>
</organism>
<keyword evidence="2" id="KW-0805">Transcription regulation</keyword>
<dbReference type="SUPFAM" id="SSF88659">
    <property type="entry name" value="Sigma3 and sigma4 domains of RNA polymerase sigma factors"/>
    <property type="match status" value="1"/>
</dbReference>
<evidence type="ECO:0000256" key="1">
    <source>
        <dbReference type="ARBA" id="ARBA00010641"/>
    </source>
</evidence>
<evidence type="ECO:0000259" key="7">
    <source>
        <dbReference type="Pfam" id="PF04542"/>
    </source>
</evidence>
<dbReference type="InterPro" id="IPR039425">
    <property type="entry name" value="RNA_pol_sigma-70-like"/>
</dbReference>
<proteinExistence type="inferred from homology"/>
<feature type="compositionally biased region" description="Polar residues" evidence="6">
    <location>
        <begin position="112"/>
        <end position="122"/>
    </location>
</feature>
<dbReference type="EMBL" id="CP036276">
    <property type="protein sequence ID" value="QDU42400.1"/>
    <property type="molecule type" value="Genomic_DNA"/>
</dbReference>
<evidence type="ECO:0000256" key="4">
    <source>
        <dbReference type="ARBA" id="ARBA00023125"/>
    </source>
</evidence>
<feature type="domain" description="RNA polymerase sigma factor 70 region 4 type 2" evidence="8">
    <location>
        <begin position="150"/>
        <end position="199"/>
    </location>
</feature>
<keyword evidence="10" id="KW-1185">Reference proteome</keyword>
<dbReference type="NCBIfam" id="TIGR02937">
    <property type="entry name" value="sigma70-ECF"/>
    <property type="match status" value="1"/>
</dbReference>
<evidence type="ECO:0000313" key="9">
    <source>
        <dbReference type="EMBL" id="QDU42400.1"/>
    </source>
</evidence>
<dbReference type="CDD" id="cd06171">
    <property type="entry name" value="Sigma70_r4"/>
    <property type="match status" value="1"/>
</dbReference>
<dbReference type="GO" id="GO:0003677">
    <property type="term" value="F:DNA binding"/>
    <property type="evidence" value="ECO:0007669"/>
    <property type="project" value="UniProtKB-KW"/>
</dbReference>
<protein>
    <submittedName>
        <fullName evidence="9">ECF RNA polymerase sigma factor SigW</fullName>
    </submittedName>
</protein>
<dbReference type="Gene3D" id="1.10.1740.10">
    <property type="match status" value="1"/>
</dbReference>
<dbReference type="InterPro" id="IPR013325">
    <property type="entry name" value="RNA_pol_sigma_r2"/>
</dbReference>
<dbReference type="InterPro" id="IPR036388">
    <property type="entry name" value="WH-like_DNA-bd_sf"/>
</dbReference>
<dbReference type="Pfam" id="PF08281">
    <property type="entry name" value="Sigma70_r4_2"/>
    <property type="match status" value="1"/>
</dbReference>